<dbReference type="PANTHER" id="PTHR13219:SF6">
    <property type="entry name" value="TRANSMEMBRANE PROTEIN 94"/>
    <property type="match status" value="1"/>
</dbReference>
<feature type="region of interest" description="Disordered" evidence="1">
    <location>
        <begin position="435"/>
        <end position="454"/>
    </location>
</feature>
<dbReference type="InterPro" id="IPR023298">
    <property type="entry name" value="ATPase_P-typ_TM_dom_sf"/>
</dbReference>
<evidence type="ECO:0000313" key="4">
    <source>
        <dbReference type="Proteomes" id="UP000440578"/>
    </source>
</evidence>
<keyword evidence="2" id="KW-0472">Membrane</keyword>
<feature type="transmembrane region" description="Helical" evidence="2">
    <location>
        <begin position="1169"/>
        <end position="1195"/>
    </location>
</feature>
<dbReference type="InterPro" id="IPR039720">
    <property type="entry name" value="TMEM94"/>
</dbReference>
<feature type="transmembrane region" description="Helical" evidence="2">
    <location>
        <begin position="57"/>
        <end position="79"/>
    </location>
</feature>
<feature type="transmembrane region" description="Helical" evidence="2">
    <location>
        <begin position="1125"/>
        <end position="1148"/>
    </location>
</feature>
<evidence type="ECO:0000313" key="3">
    <source>
        <dbReference type="EMBL" id="KAF0301197.1"/>
    </source>
</evidence>
<sequence>MASVHQQLNGGGSVRDGLSTAEALRRLRDDMESALEERRRGQRRGWLATAALQRRVWFSWPVLVLSALVAVALVTSAALAEDGGASEAVAAALVLALAAANAALSVWQRALADGELAAKAGRLAERLGRAAEATAESGGWTEAEYPHLHAPPSPCIGLQWTYRDGRLVNLPASLLTRGDLVVLRPGEAALADVESVSDEPPLRLLRLEQYVPGAGQRSDEKLTHPRLVSALPNRRFRVLSSPYLESLQLALSAEERPAPPPRRELERLLAAVLMAALPAALVSAVLVAVPLQLWLLPETVVGLSAHIRLLLQRICGCLLPVLPLPCSLVLVPAAWLAQARLVALAREMRQPRPDDRRQLDVLDETSVHEHVAAHWRHVWPVLRDTASGRCDSLPHTASLLYTLGALTSLCCVDKKGVLSWPNPTAEKVVTVRLKSGGGDEPAATSDGASDVSDADIDPVVSDAALDVLDLTRDNPAEPWSIQFDDPHWRDSLSRLKPIGLAVLVNTCSDQTLADYWRFCRHMVCLAHGEADLVPVPARRCLCQLARQIGFSKRAADAFQLESQMACYKHLKLDPVRRNKLTRAFSFSKIRFPYPHMNSVILRELYTNSLQLVSQGTADLVLDSCSDFWDGTDVIPLSEADRRRILDFYHRHSVTMYCSAFAYRPLTSRVAVELSERYLELPEQSGHIYRAARSPLPGHGLSLDTWPDKPVHPQYMSTDSLYGSEVVDVDSTEGLIQVQCNQIFTGMVTMQYQALADMVRLIDHLEKACIRFVHFSKENELRSRVFSEKMGLESGWNCHISLLDDGSHHGSCAPTGDMVQHPSVRRLASNESGDSRAAAGRTLERLRPLSVSAPSVINLDVDQSADCEEEEECCPAGGGAGDGLDQADGRIRVQSECVCPATEPGGSVGSVELLEEPVSPAASRSASRITDSSDQSDPVNFDMSNRAKLPKGIAQIRPHLEHVDNVPLQVSLFTDCTPATTRAMLQIMQEYGEVVCVLGSSGSPQNAGVFLQADAALAVRPLHPQLCSMMPEPVTARTARPGRQPLLPPSLSTDGPVALAERLDSLPCALTLRRDDAVSLTQLVLEARHLVQRLRTAVTFWACQAITVAALAVLSSVLLLPPPLPAGHLLWITCVQLPVLSGSLLAAPVDRRIMDEAQDRCQSAVTWPHLVYAGWCYGLRLLPSLLAALAFFGLSLHSVCPSESCHYVYPPTELRPIQDALLVLIVLYACVSSAGFVHRTRAAVAAVAVRERVLERVGGYLPVTEMVKRQEFKYNIRYQKRARLEFDTKLGMNSPF</sequence>
<dbReference type="Gene3D" id="1.20.1110.10">
    <property type="entry name" value="Calcium-transporting ATPase, transmembrane domain"/>
    <property type="match status" value="1"/>
</dbReference>
<dbReference type="SUPFAM" id="SSF81660">
    <property type="entry name" value="Metal cation-transporting ATPase, ATP-binding domain N"/>
    <property type="match status" value="1"/>
</dbReference>
<keyword evidence="4" id="KW-1185">Reference proteome</keyword>
<feature type="transmembrane region" description="Helical" evidence="2">
    <location>
        <begin position="268"/>
        <end position="291"/>
    </location>
</feature>
<keyword evidence="2 3" id="KW-0812">Transmembrane</keyword>
<dbReference type="InterPro" id="IPR023299">
    <property type="entry name" value="ATPase_P-typ_cyto_dom_N"/>
</dbReference>
<feature type="transmembrane region" description="Helical" evidence="2">
    <location>
        <begin position="85"/>
        <end position="107"/>
    </location>
</feature>
<organism evidence="3 4">
    <name type="scientific">Amphibalanus amphitrite</name>
    <name type="common">Striped barnacle</name>
    <name type="synonym">Balanus amphitrite</name>
    <dbReference type="NCBI Taxonomy" id="1232801"/>
    <lineage>
        <taxon>Eukaryota</taxon>
        <taxon>Metazoa</taxon>
        <taxon>Ecdysozoa</taxon>
        <taxon>Arthropoda</taxon>
        <taxon>Crustacea</taxon>
        <taxon>Multicrustacea</taxon>
        <taxon>Cirripedia</taxon>
        <taxon>Thoracica</taxon>
        <taxon>Thoracicalcarea</taxon>
        <taxon>Balanomorpha</taxon>
        <taxon>Balanoidea</taxon>
        <taxon>Balanidae</taxon>
        <taxon>Amphibalaninae</taxon>
        <taxon>Amphibalanus</taxon>
    </lineage>
</organism>
<dbReference type="PANTHER" id="PTHR13219">
    <property type="entry name" value="TRANSMEMBRANE PROTEIN 94"/>
    <property type="match status" value="1"/>
</dbReference>
<dbReference type="Proteomes" id="UP000440578">
    <property type="component" value="Unassembled WGS sequence"/>
</dbReference>
<evidence type="ECO:0000256" key="2">
    <source>
        <dbReference type="SAM" id="Phobius"/>
    </source>
</evidence>
<reference evidence="3 4" key="1">
    <citation type="submission" date="2019-07" db="EMBL/GenBank/DDBJ databases">
        <title>Draft genome assembly of a fouling barnacle, Amphibalanus amphitrite (Darwin, 1854): The first reference genome for Thecostraca.</title>
        <authorList>
            <person name="Kim W."/>
        </authorList>
    </citation>
    <scope>NUCLEOTIDE SEQUENCE [LARGE SCALE GENOMIC DNA]</scope>
    <source>
        <strain evidence="3">SNU_AA5</strain>
        <tissue evidence="3">Soma without cirri and trophi</tissue>
    </source>
</reference>
<feature type="transmembrane region" description="Helical" evidence="2">
    <location>
        <begin position="1215"/>
        <end position="1236"/>
    </location>
</feature>
<name>A0A6A4VZB3_AMPAM</name>
<feature type="transmembrane region" description="Helical" evidence="2">
    <location>
        <begin position="1097"/>
        <end position="1119"/>
    </location>
</feature>
<evidence type="ECO:0000256" key="1">
    <source>
        <dbReference type="SAM" id="MobiDB-lite"/>
    </source>
</evidence>
<accession>A0A6A4VZB3</accession>
<dbReference type="GO" id="GO:0000166">
    <property type="term" value="F:nucleotide binding"/>
    <property type="evidence" value="ECO:0007669"/>
    <property type="project" value="InterPro"/>
</dbReference>
<comment type="caution">
    <text evidence="3">The sequence shown here is derived from an EMBL/GenBank/DDBJ whole genome shotgun (WGS) entry which is preliminary data.</text>
</comment>
<feature type="compositionally biased region" description="Polar residues" evidence="1">
    <location>
        <begin position="928"/>
        <end position="937"/>
    </location>
</feature>
<feature type="transmembrane region" description="Helical" evidence="2">
    <location>
        <begin position="311"/>
        <end position="337"/>
    </location>
</feature>
<keyword evidence="2" id="KW-1133">Transmembrane helix</keyword>
<dbReference type="EMBL" id="VIIS01001183">
    <property type="protein sequence ID" value="KAF0301197.1"/>
    <property type="molecule type" value="Genomic_DNA"/>
</dbReference>
<dbReference type="OrthoDB" id="5568754at2759"/>
<gene>
    <name evidence="3" type="primary">Tmem94</name>
    <name evidence="3" type="ORF">FJT64_026450</name>
</gene>
<feature type="region of interest" description="Disordered" evidence="1">
    <location>
        <begin position="918"/>
        <end position="939"/>
    </location>
</feature>
<dbReference type="SUPFAM" id="SSF81665">
    <property type="entry name" value="Calcium ATPase, transmembrane domain M"/>
    <property type="match status" value="1"/>
</dbReference>
<protein>
    <submittedName>
        <fullName evidence="3">Transmembrane protein 94</fullName>
    </submittedName>
</protein>
<proteinExistence type="predicted"/>